<evidence type="ECO:0000259" key="6">
    <source>
        <dbReference type="PROSITE" id="PS50977"/>
    </source>
</evidence>
<dbReference type="Gene3D" id="1.10.357.10">
    <property type="entry name" value="Tetracycline Repressor, domain 2"/>
    <property type="match status" value="1"/>
</dbReference>
<feature type="DNA-binding region" description="H-T-H motif" evidence="5">
    <location>
        <begin position="27"/>
        <end position="46"/>
    </location>
</feature>
<comment type="caution">
    <text evidence="7">The sequence shown here is derived from an EMBL/GenBank/DDBJ whole genome shotgun (WGS) entry which is preliminary data.</text>
</comment>
<evidence type="ECO:0000313" key="8">
    <source>
        <dbReference type="Proteomes" id="UP000551501"/>
    </source>
</evidence>
<keyword evidence="2" id="KW-0805">Transcription regulation</keyword>
<dbReference type="AlphaFoldDB" id="A0A840F917"/>
<dbReference type="PANTHER" id="PTHR30055">
    <property type="entry name" value="HTH-TYPE TRANSCRIPTIONAL REGULATOR RUTR"/>
    <property type="match status" value="1"/>
</dbReference>
<organism evidence="7 8">
    <name type="scientific">Gordonia humi</name>
    <dbReference type="NCBI Taxonomy" id="686429"/>
    <lineage>
        <taxon>Bacteria</taxon>
        <taxon>Bacillati</taxon>
        <taxon>Actinomycetota</taxon>
        <taxon>Actinomycetes</taxon>
        <taxon>Mycobacteriales</taxon>
        <taxon>Gordoniaceae</taxon>
        <taxon>Gordonia</taxon>
    </lineage>
</organism>
<keyword evidence="3 5" id="KW-0238">DNA-binding</keyword>
<gene>
    <name evidence="7" type="ORF">BKA16_003202</name>
</gene>
<evidence type="ECO:0000256" key="1">
    <source>
        <dbReference type="ARBA" id="ARBA00022491"/>
    </source>
</evidence>
<dbReference type="RefSeq" id="WP_183371608.1">
    <property type="nucleotide sequence ID" value="NZ_BAABHL010000041.1"/>
</dbReference>
<dbReference type="Pfam" id="PF00440">
    <property type="entry name" value="TetR_N"/>
    <property type="match status" value="1"/>
</dbReference>
<dbReference type="SUPFAM" id="SSF48498">
    <property type="entry name" value="Tetracyclin repressor-like, C-terminal domain"/>
    <property type="match status" value="1"/>
</dbReference>
<evidence type="ECO:0000256" key="4">
    <source>
        <dbReference type="ARBA" id="ARBA00023163"/>
    </source>
</evidence>
<accession>A0A840F917</accession>
<name>A0A840F917_9ACTN</name>
<dbReference type="Proteomes" id="UP000551501">
    <property type="component" value="Unassembled WGS sequence"/>
</dbReference>
<dbReference type="GO" id="GO:0003700">
    <property type="term" value="F:DNA-binding transcription factor activity"/>
    <property type="evidence" value="ECO:0007669"/>
    <property type="project" value="TreeGrafter"/>
</dbReference>
<evidence type="ECO:0000256" key="3">
    <source>
        <dbReference type="ARBA" id="ARBA00023125"/>
    </source>
</evidence>
<proteinExistence type="predicted"/>
<reference evidence="7 8" key="1">
    <citation type="submission" date="2020-08" db="EMBL/GenBank/DDBJ databases">
        <title>Sequencing the genomes of 1000 actinobacteria strains.</title>
        <authorList>
            <person name="Klenk H.-P."/>
        </authorList>
    </citation>
    <scope>NUCLEOTIDE SEQUENCE [LARGE SCALE GENOMIC DNA]</scope>
    <source>
        <strain evidence="7 8">DSM 45298</strain>
    </source>
</reference>
<dbReference type="Pfam" id="PF13977">
    <property type="entry name" value="TetR_C_6"/>
    <property type="match status" value="1"/>
</dbReference>
<dbReference type="InterPro" id="IPR050109">
    <property type="entry name" value="HTH-type_TetR-like_transc_reg"/>
</dbReference>
<dbReference type="InterPro" id="IPR001647">
    <property type="entry name" value="HTH_TetR"/>
</dbReference>
<dbReference type="InterPro" id="IPR036271">
    <property type="entry name" value="Tet_transcr_reg_TetR-rel_C_sf"/>
</dbReference>
<dbReference type="GO" id="GO:0000976">
    <property type="term" value="F:transcription cis-regulatory region binding"/>
    <property type="evidence" value="ECO:0007669"/>
    <property type="project" value="TreeGrafter"/>
</dbReference>
<dbReference type="InterPro" id="IPR039538">
    <property type="entry name" value="BetI_C"/>
</dbReference>
<keyword evidence="1" id="KW-0678">Repressor</keyword>
<dbReference type="PROSITE" id="PS50977">
    <property type="entry name" value="HTH_TETR_2"/>
    <property type="match status" value="1"/>
</dbReference>
<keyword evidence="4" id="KW-0804">Transcription</keyword>
<keyword evidence="8" id="KW-1185">Reference proteome</keyword>
<sequence>MPDPSSRAAVLTAILEIVDDRGLDSVSFREVAAAAGVSIGTVQYYCRSKDEMLRAAYEHIAERLAARVVAVAAPTVREHIDLVARELLPLDPERTAESRVYLAFAARAATSPSLRAVQHRILGSLRDGLVDAFAHAVAEGSARPDLDPRVAAVTTAALVDGLLLHRLTDPDEVTPATVTDALDAHLSGLLPIE</sequence>
<dbReference type="SUPFAM" id="SSF46689">
    <property type="entry name" value="Homeodomain-like"/>
    <property type="match status" value="1"/>
</dbReference>
<evidence type="ECO:0000256" key="2">
    <source>
        <dbReference type="ARBA" id="ARBA00023015"/>
    </source>
</evidence>
<evidence type="ECO:0000256" key="5">
    <source>
        <dbReference type="PROSITE-ProRule" id="PRU00335"/>
    </source>
</evidence>
<dbReference type="EMBL" id="JACIFP010000001">
    <property type="protein sequence ID" value="MBB4136650.1"/>
    <property type="molecule type" value="Genomic_DNA"/>
</dbReference>
<protein>
    <submittedName>
        <fullName evidence="7">AcrR family transcriptional regulator</fullName>
    </submittedName>
</protein>
<evidence type="ECO:0000313" key="7">
    <source>
        <dbReference type="EMBL" id="MBB4136650.1"/>
    </source>
</evidence>
<dbReference type="InterPro" id="IPR009057">
    <property type="entry name" value="Homeodomain-like_sf"/>
</dbReference>
<dbReference type="PRINTS" id="PR00455">
    <property type="entry name" value="HTHTETR"/>
</dbReference>
<feature type="domain" description="HTH tetR-type" evidence="6">
    <location>
        <begin position="4"/>
        <end position="64"/>
    </location>
</feature>
<dbReference type="PANTHER" id="PTHR30055:SF234">
    <property type="entry name" value="HTH-TYPE TRANSCRIPTIONAL REGULATOR BETI"/>
    <property type="match status" value="1"/>
</dbReference>